<dbReference type="STRING" id="1184251.TCELL_0916"/>
<dbReference type="GeneID" id="13013233"/>
<sequence length="214" mass="23823">MSEEGKPRGVERKVLLNPFVAYGLIKGFFSARKLCKVLAEQGLEFESTGECVKQLRRLSNRLGELRGFDERLVARILEESSLELKTDLAVLSVDLGAYPEVLKLVSEIRGRARFLSVIQSVSSITIVIDREHAGHFIERLGAHVLYTANNVSAVIMVSPDEVINTPGFISVVTSLLSLHGINILQLLSCHRDTIMIMSEEDSRKAFQLLSELSR</sequence>
<dbReference type="PROSITE" id="PS51671">
    <property type="entry name" value="ACT"/>
    <property type="match status" value="1"/>
</dbReference>
<dbReference type="EMBL" id="CP003531">
    <property type="protein sequence ID" value="AFK51340.1"/>
    <property type="molecule type" value="Genomic_DNA"/>
</dbReference>
<dbReference type="SUPFAM" id="SSF55021">
    <property type="entry name" value="ACT-like"/>
    <property type="match status" value="1"/>
</dbReference>
<dbReference type="InterPro" id="IPR002912">
    <property type="entry name" value="ACT_dom"/>
</dbReference>
<dbReference type="Gene3D" id="3.30.2130.10">
    <property type="entry name" value="VC0802-like"/>
    <property type="match status" value="1"/>
</dbReference>
<proteinExistence type="predicted"/>
<dbReference type="KEGG" id="thg:TCELL_0916"/>
<dbReference type="HOGENOM" id="CLU_103221_0_0_2"/>
<keyword evidence="3" id="KW-1185">Reference proteome</keyword>
<evidence type="ECO:0000259" key="1">
    <source>
        <dbReference type="PROSITE" id="PS51671"/>
    </source>
</evidence>
<evidence type="ECO:0000313" key="2">
    <source>
        <dbReference type="EMBL" id="AFK51340.1"/>
    </source>
</evidence>
<dbReference type="RefSeq" id="WP_014737590.1">
    <property type="nucleotide sequence ID" value="NC_017954.1"/>
</dbReference>
<dbReference type="Pfam" id="PF13840">
    <property type="entry name" value="ACT_7"/>
    <property type="match status" value="1"/>
</dbReference>
<organism evidence="2 3">
    <name type="scientific">Thermogladius calderae (strain DSM 22663 / VKM B-2946 / 1633)</name>
    <dbReference type="NCBI Taxonomy" id="1184251"/>
    <lineage>
        <taxon>Archaea</taxon>
        <taxon>Thermoproteota</taxon>
        <taxon>Thermoprotei</taxon>
        <taxon>Desulfurococcales</taxon>
        <taxon>Desulfurococcaceae</taxon>
        <taxon>Thermogladius</taxon>
    </lineage>
</organism>
<dbReference type="Proteomes" id="UP000005270">
    <property type="component" value="Chromosome"/>
</dbReference>
<dbReference type="InterPro" id="IPR027795">
    <property type="entry name" value="CASTOR_ACT_dom"/>
</dbReference>
<evidence type="ECO:0000313" key="3">
    <source>
        <dbReference type="Proteomes" id="UP000005270"/>
    </source>
</evidence>
<accession>I3TF02</accession>
<name>I3TF02_THEC1</name>
<reference evidence="2 3" key="1">
    <citation type="journal article" date="2012" name="J. Bacteriol.">
        <title>Complete genome sequence of the hyperthermophilic cellulolytic Crenarchaeon 'Thermogladius cellulolyticus' 1633.</title>
        <authorList>
            <person name="Mardanov A.V."/>
            <person name="Kochetkova T.V."/>
            <person name="Beletsky A.V."/>
            <person name="Bonch-Osmolovskaya E.A."/>
            <person name="Ravin N.V."/>
            <person name="Skryabin K.G."/>
        </authorList>
    </citation>
    <scope>NUCLEOTIDE SEQUENCE [LARGE SCALE GENOMIC DNA]</scope>
    <source>
        <strain evidence="3">DSM 22663 / VKM B-2946 / 1633</strain>
    </source>
</reference>
<feature type="domain" description="ACT" evidence="1">
    <location>
        <begin position="157"/>
        <end position="214"/>
    </location>
</feature>
<dbReference type="InterPro" id="IPR045865">
    <property type="entry name" value="ACT-like_dom_sf"/>
</dbReference>
<dbReference type="eggNOG" id="arCOG01806">
    <property type="taxonomic scope" value="Archaea"/>
</dbReference>
<protein>
    <recommendedName>
        <fullName evidence="1">ACT domain-containing protein</fullName>
    </recommendedName>
</protein>
<dbReference type="AlphaFoldDB" id="I3TF02"/>
<dbReference type="OrthoDB" id="56543at2157"/>
<dbReference type="InParanoid" id="I3TF02"/>
<gene>
    <name evidence="2" type="ordered locus">TCELL_0916</name>
</gene>